<dbReference type="Proteomes" id="UP001501310">
    <property type="component" value="Unassembled WGS sequence"/>
</dbReference>
<name>A0ABP7S4P5_9SPHN</name>
<sequence length="189" mass="20900">MQQPSFFRRLADKATPSREEVLASRWLKPFGKRVRQSDLWRFTRRSVPRGVAAGLFVGIFLMVPGLQIVGAAALCIPLRGNIPIAAAMTFLSNPATTPFFLIAAIALGNKLGFHADLAAFDQLYASGAGAGRWIQWLLSDAAPAMVSGLFLIALACAFVGYAVSIVVWRWWIGAKWRRRARPELFRRNP</sequence>
<dbReference type="PANTHER" id="PTHR40547">
    <property type="entry name" value="SLL0298 PROTEIN"/>
    <property type="match status" value="1"/>
</dbReference>
<evidence type="ECO:0000259" key="2">
    <source>
        <dbReference type="Pfam" id="PF09835"/>
    </source>
</evidence>
<dbReference type="RefSeq" id="WP_344710078.1">
    <property type="nucleotide sequence ID" value="NZ_BAAAZD010000002.1"/>
</dbReference>
<dbReference type="EMBL" id="BAAAZD010000002">
    <property type="protein sequence ID" value="GAA4006733.1"/>
    <property type="molecule type" value="Genomic_DNA"/>
</dbReference>
<feature type="domain" description="DUF2062" evidence="2">
    <location>
        <begin position="28"/>
        <end position="177"/>
    </location>
</feature>
<evidence type="ECO:0000313" key="3">
    <source>
        <dbReference type="EMBL" id="GAA4006733.1"/>
    </source>
</evidence>
<evidence type="ECO:0000313" key="4">
    <source>
        <dbReference type="Proteomes" id="UP001501310"/>
    </source>
</evidence>
<evidence type="ECO:0000256" key="1">
    <source>
        <dbReference type="SAM" id="Phobius"/>
    </source>
</evidence>
<dbReference type="PANTHER" id="PTHR40547:SF1">
    <property type="entry name" value="SLL0298 PROTEIN"/>
    <property type="match status" value="1"/>
</dbReference>
<reference evidence="4" key="1">
    <citation type="journal article" date="2019" name="Int. J. Syst. Evol. Microbiol.">
        <title>The Global Catalogue of Microorganisms (GCM) 10K type strain sequencing project: providing services to taxonomists for standard genome sequencing and annotation.</title>
        <authorList>
            <consortium name="The Broad Institute Genomics Platform"/>
            <consortium name="The Broad Institute Genome Sequencing Center for Infectious Disease"/>
            <person name="Wu L."/>
            <person name="Ma J."/>
        </authorList>
    </citation>
    <scope>NUCLEOTIDE SEQUENCE [LARGE SCALE GENOMIC DNA]</scope>
    <source>
        <strain evidence="4">JCM 16603</strain>
    </source>
</reference>
<keyword evidence="1" id="KW-0812">Transmembrane</keyword>
<comment type="caution">
    <text evidence="3">The sequence shown here is derived from an EMBL/GenBank/DDBJ whole genome shotgun (WGS) entry which is preliminary data.</text>
</comment>
<feature type="transmembrane region" description="Helical" evidence="1">
    <location>
        <begin position="82"/>
        <end position="107"/>
    </location>
</feature>
<keyword evidence="4" id="KW-1185">Reference proteome</keyword>
<organism evidence="3 4">
    <name type="scientific">Sphingomonas humi</name>
    <dbReference type="NCBI Taxonomy" id="335630"/>
    <lineage>
        <taxon>Bacteria</taxon>
        <taxon>Pseudomonadati</taxon>
        <taxon>Pseudomonadota</taxon>
        <taxon>Alphaproteobacteria</taxon>
        <taxon>Sphingomonadales</taxon>
        <taxon>Sphingomonadaceae</taxon>
        <taxon>Sphingomonas</taxon>
    </lineage>
</organism>
<proteinExistence type="predicted"/>
<dbReference type="Pfam" id="PF09835">
    <property type="entry name" value="DUF2062"/>
    <property type="match status" value="1"/>
</dbReference>
<accession>A0ABP7S4P5</accession>
<dbReference type="InterPro" id="IPR018639">
    <property type="entry name" value="DUF2062"/>
</dbReference>
<feature type="transmembrane region" description="Helical" evidence="1">
    <location>
        <begin position="51"/>
        <end position="76"/>
    </location>
</feature>
<keyword evidence="1" id="KW-1133">Transmembrane helix</keyword>
<protein>
    <submittedName>
        <fullName evidence="3">DUF2062 domain-containing protein</fullName>
    </submittedName>
</protein>
<gene>
    <name evidence="3" type="ORF">GCM10022211_19530</name>
</gene>
<feature type="transmembrane region" description="Helical" evidence="1">
    <location>
        <begin position="144"/>
        <end position="171"/>
    </location>
</feature>
<keyword evidence="1" id="KW-0472">Membrane</keyword>